<evidence type="ECO:0008006" key="3">
    <source>
        <dbReference type="Google" id="ProtNLM"/>
    </source>
</evidence>
<comment type="caution">
    <text evidence="1">The sequence shown here is derived from an EMBL/GenBank/DDBJ whole genome shotgun (WGS) entry which is preliminary data.</text>
</comment>
<dbReference type="InterPro" id="IPR036412">
    <property type="entry name" value="HAD-like_sf"/>
</dbReference>
<dbReference type="InterPro" id="IPR023214">
    <property type="entry name" value="HAD_sf"/>
</dbReference>
<sequence>MPKVKVGGQVYKIQAVLLDKDGTILDFVYTWARWGELLLARFSRELEARQLEPLVSGMLAGWGIRKNEQGAVSGYDRNGPLSMGTLEELLTLLAWEGFRRGLSWAEAKRLAARCRLEADTALEQEKAVRLLPGVLEFLENCREAGVPVGLVTSDETAAAVKHLDWLGISCYFSVCMGADQVQQSKPFPDMVEEACRRMGIRPETSVVIGDTNGDMMMGKAAGALAVGLDISGSPKGMSRGEFQEADWVIRSYSELEFLKEQVR</sequence>
<dbReference type="InterPro" id="IPR006439">
    <property type="entry name" value="HAD-SF_hydro_IA"/>
</dbReference>
<accession>A0ABQ1GR31</accession>
<dbReference type="Gene3D" id="1.10.150.240">
    <property type="entry name" value="Putative phosphatase, domain 2"/>
    <property type="match status" value="1"/>
</dbReference>
<dbReference type="InterPro" id="IPR050155">
    <property type="entry name" value="HAD-like_hydrolase_sf"/>
</dbReference>
<dbReference type="SUPFAM" id="SSF56784">
    <property type="entry name" value="HAD-like"/>
    <property type="match status" value="1"/>
</dbReference>
<dbReference type="Gene3D" id="3.40.50.1000">
    <property type="entry name" value="HAD superfamily/HAD-like"/>
    <property type="match status" value="1"/>
</dbReference>
<evidence type="ECO:0000313" key="2">
    <source>
        <dbReference type="Proteomes" id="UP000609323"/>
    </source>
</evidence>
<dbReference type="SFLD" id="SFLDG01129">
    <property type="entry name" value="C1.5:_HAD__Beta-PGM__Phosphata"/>
    <property type="match status" value="1"/>
</dbReference>
<dbReference type="RefSeq" id="WP_094094162.1">
    <property type="nucleotide sequence ID" value="NZ_BMHF01000017.1"/>
</dbReference>
<dbReference type="InterPro" id="IPR023198">
    <property type="entry name" value="PGP-like_dom2"/>
</dbReference>
<dbReference type="Proteomes" id="UP000609323">
    <property type="component" value="Unassembled WGS sequence"/>
</dbReference>
<protein>
    <recommendedName>
        <fullName evidence="3">HAD family hydrolase</fullName>
    </recommendedName>
</protein>
<dbReference type="Pfam" id="PF00702">
    <property type="entry name" value="Hydrolase"/>
    <property type="match status" value="1"/>
</dbReference>
<gene>
    <name evidence="1" type="ORF">GCM10010917_37230</name>
</gene>
<organism evidence="1 2">
    <name type="scientific">Paenibacillus physcomitrellae</name>
    <dbReference type="NCBI Taxonomy" id="1619311"/>
    <lineage>
        <taxon>Bacteria</taxon>
        <taxon>Bacillati</taxon>
        <taxon>Bacillota</taxon>
        <taxon>Bacilli</taxon>
        <taxon>Bacillales</taxon>
        <taxon>Paenibacillaceae</taxon>
        <taxon>Paenibacillus</taxon>
    </lineage>
</organism>
<reference evidence="2" key="1">
    <citation type="journal article" date="2019" name="Int. J. Syst. Evol. Microbiol.">
        <title>The Global Catalogue of Microorganisms (GCM) 10K type strain sequencing project: providing services to taxonomists for standard genome sequencing and annotation.</title>
        <authorList>
            <consortium name="The Broad Institute Genomics Platform"/>
            <consortium name="The Broad Institute Genome Sequencing Center for Infectious Disease"/>
            <person name="Wu L."/>
            <person name="Ma J."/>
        </authorList>
    </citation>
    <scope>NUCLEOTIDE SEQUENCE [LARGE SCALE GENOMIC DNA]</scope>
    <source>
        <strain evidence="2">CGMCC 1.15044</strain>
    </source>
</reference>
<dbReference type="SFLD" id="SFLDS00003">
    <property type="entry name" value="Haloacid_Dehalogenase"/>
    <property type="match status" value="1"/>
</dbReference>
<proteinExistence type="predicted"/>
<dbReference type="EMBL" id="BMHF01000017">
    <property type="protein sequence ID" value="GGA48468.1"/>
    <property type="molecule type" value="Genomic_DNA"/>
</dbReference>
<dbReference type="PANTHER" id="PTHR43434:SF1">
    <property type="entry name" value="PHOSPHOGLYCOLATE PHOSPHATASE"/>
    <property type="match status" value="1"/>
</dbReference>
<dbReference type="NCBIfam" id="TIGR01509">
    <property type="entry name" value="HAD-SF-IA-v3"/>
    <property type="match status" value="1"/>
</dbReference>
<dbReference type="NCBIfam" id="TIGR01549">
    <property type="entry name" value="HAD-SF-IA-v1"/>
    <property type="match status" value="1"/>
</dbReference>
<keyword evidence="2" id="KW-1185">Reference proteome</keyword>
<evidence type="ECO:0000313" key="1">
    <source>
        <dbReference type="EMBL" id="GGA48468.1"/>
    </source>
</evidence>
<name>A0ABQ1GR31_9BACL</name>
<dbReference type="CDD" id="cd07505">
    <property type="entry name" value="HAD_BPGM-like"/>
    <property type="match status" value="1"/>
</dbReference>
<dbReference type="PANTHER" id="PTHR43434">
    <property type="entry name" value="PHOSPHOGLYCOLATE PHOSPHATASE"/>
    <property type="match status" value="1"/>
</dbReference>